<dbReference type="Pfam" id="PF00534">
    <property type="entry name" value="Glycos_transf_1"/>
    <property type="match status" value="1"/>
</dbReference>
<dbReference type="EMBL" id="MGKY01000015">
    <property type="protein sequence ID" value="OGN33581.1"/>
    <property type="molecule type" value="Genomic_DNA"/>
</dbReference>
<organism evidence="3 4">
    <name type="scientific">Candidatus Yanofskybacteria bacterium RIFCSPLOWO2_12_FULL_43_11b</name>
    <dbReference type="NCBI Taxonomy" id="1802710"/>
    <lineage>
        <taxon>Bacteria</taxon>
        <taxon>Candidatus Yanofskyibacteriota</taxon>
    </lineage>
</organism>
<reference evidence="3 4" key="1">
    <citation type="journal article" date="2016" name="Nat. Commun.">
        <title>Thousands of microbial genomes shed light on interconnected biogeochemical processes in an aquifer system.</title>
        <authorList>
            <person name="Anantharaman K."/>
            <person name="Brown C.T."/>
            <person name="Hug L.A."/>
            <person name="Sharon I."/>
            <person name="Castelle C.J."/>
            <person name="Probst A.J."/>
            <person name="Thomas B.C."/>
            <person name="Singh A."/>
            <person name="Wilkins M.J."/>
            <person name="Karaoz U."/>
            <person name="Brodie E.L."/>
            <person name="Williams K.H."/>
            <person name="Hubbard S.S."/>
            <person name="Banfield J.F."/>
        </authorList>
    </citation>
    <scope>NUCLEOTIDE SEQUENCE [LARGE SCALE GENOMIC DNA]</scope>
</reference>
<accession>A0A1F8H7L8</accession>
<feature type="domain" description="Glycosyl transferase family 1" evidence="2">
    <location>
        <begin position="191"/>
        <end position="360"/>
    </location>
</feature>
<gene>
    <name evidence="3" type="ORF">A3G51_02795</name>
</gene>
<evidence type="ECO:0000256" key="1">
    <source>
        <dbReference type="ARBA" id="ARBA00022679"/>
    </source>
</evidence>
<dbReference type="AlphaFoldDB" id="A0A1F8H7L8"/>
<sequence length="380" mass="43379">MKSLLYIANLRLPTEKAYGIQIAKMCEAFADPELKFKVALIYPKRNNPNIKENVFDYYSVKNNFEAKRVWAPDFYFSGKLDTISVLIKNFISAIFLSIYTLFKKSDIIYSRDELPLFLLSFFKNNLIFEAHRFSNSRKMFYRRFKNINLKVVVITKHLKEDFLRIGFRPENILIAPDGVDLAEFDTGVSKEGARGKTGLPLNARIAMYTGHLFEWKGANALLETARQCKDVLFVFVGGMSTDIDKFKVKAKSMELNNVLVLGHQPHRDIPIFLKAADVLLLPNSSREDVSRSYTSPLKLFEYMASKRPIIASDIPSLREVLDEDIAVFAVSDDSNSWADKIKSVLSDGDLSENLSSRAFERAGNYTWAKRVEKIIGFINS</sequence>
<protein>
    <recommendedName>
        <fullName evidence="2">Glycosyl transferase family 1 domain-containing protein</fullName>
    </recommendedName>
</protein>
<dbReference type="GO" id="GO:0016757">
    <property type="term" value="F:glycosyltransferase activity"/>
    <property type="evidence" value="ECO:0007669"/>
    <property type="project" value="InterPro"/>
</dbReference>
<comment type="caution">
    <text evidence="3">The sequence shown here is derived from an EMBL/GenBank/DDBJ whole genome shotgun (WGS) entry which is preliminary data.</text>
</comment>
<name>A0A1F8H7L8_9BACT</name>
<evidence type="ECO:0000313" key="4">
    <source>
        <dbReference type="Proteomes" id="UP000177745"/>
    </source>
</evidence>
<dbReference type="PANTHER" id="PTHR46401">
    <property type="entry name" value="GLYCOSYLTRANSFERASE WBBK-RELATED"/>
    <property type="match status" value="1"/>
</dbReference>
<proteinExistence type="predicted"/>
<dbReference type="GO" id="GO:0009103">
    <property type="term" value="P:lipopolysaccharide biosynthetic process"/>
    <property type="evidence" value="ECO:0007669"/>
    <property type="project" value="TreeGrafter"/>
</dbReference>
<dbReference type="PANTHER" id="PTHR46401:SF2">
    <property type="entry name" value="GLYCOSYLTRANSFERASE WBBK-RELATED"/>
    <property type="match status" value="1"/>
</dbReference>
<evidence type="ECO:0000259" key="2">
    <source>
        <dbReference type="Pfam" id="PF00534"/>
    </source>
</evidence>
<keyword evidence="1" id="KW-0808">Transferase</keyword>
<dbReference type="InterPro" id="IPR001296">
    <property type="entry name" value="Glyco_trans_1"/>
</dbReference>
<dbReference type="Gene3D" id="3.40.50.2000">
    <property type="entry name" value="Glycogen Phosphorylase B"/>
    <property type="match status" value="1"/>
</dbReference>
<evidence type="ECO:0000313" key="3">
    <source>
        <dbReference type="EMBL" id="OGN33581.1"/>
    </source>
</evidence>
<dbReference type="SUPFAM" id="SSF53756">
    <property type="entry name" value="UDP-Glycosyltransferase/glycogen phosphorylase"/>
    <property type="match status" value="1"/>
</dbReference>
<dbReference type="Proteomes" id="UP000177745">
    <property type="component" value="Unassembled WGS sequence"/>
</dbReference>